<proteinExistence type="predicted"/>
<dbReference type="Proteomes" id="UP000887565">
    <property type="component" value="Unplaced"/>
</dbReference>
<evidence type="ECO:0000313" key="1">
    <source>
        <dbReference type="Proteomes" id="UP000887565"/>
    </source>
</evidence>
<dbReference type="AlphaFoldDB" id="A0A915KPP1"/>
<sequence length="296" mass="34451">MRNCDDQLGTYQRPHLFVLCNSTILRDHENCTKSHFYCPDNCQLTWHNSCPYQCTCYPPRYCPAVKCPLPRPTCIIVTQTTINCPTCLCRTPVVTIKSTSKKANDTEFLYFEKKRFETKISWLYPEGRRKCGARSLANVDQCLNGFLQDRQSIKENFEPVDGSFNPLISLHRQNLVKTCDSYDEALSCMGPALYDRCKNVHFELAKYDALFGYVCGSKRKEYLAHHACLQELHRDSLKIKLCENLFFTSLLQLIQNTSLPVDQYFKQRCDIFRWMADCEKAAIQNYDDERPKHAKL</sequence>
<reference evidence="2" key="1">
    <citation type="submission" date="2022-11" db="UniProtKB">
        <authorList>
            <consortium name="WormBaseParasite"/>
        </authorList>
    </citation>
    <scope>IDENTIFICATION</scope>
</reference>
<protein>
    <submittedName>
        <fullName evidence="2">DUF19 domain-containing protein</fullName>
    </submittedName>
</protein>
<accession>A0A915KPP1</accession>
<name>A0A915KPP1_ROMCU</name>
<keyword evidence="1" id="KW-1185">Reference proteome</keyword>
<organism evidence="1 2">
    <name type="scientific">Romanomermis culicivorax</name>
    <name type="common">Nematode worm</name>
    <dbReference type="NCBI Taxonomy" id="13658"/>
    <lineage>
        <taxon>Eukaryota</taxon>
        <taxon>Metazoa</taxon>
        <taxon>Ecdysozoa</taxon>
        <taxon>Nematoda</taxon>
        <taxon>Enoplea</taxon>
        <taxon>Dorylaimia</taxon>
        <taxon>Mermithida</taxon>
        <taxon>Mermithoidea</taxon>
        <taxon>Mermithidae</taxon>
        <taxon>Romanomermis</taxon>
    </lineage>
</organism>
<evidence type="ECO:0000313" key="2">
    <source>
        <dbReference type="WBParaSite" id="nRc.2.0.1.t40429-RA"/>
    </source>
</evidence>
<dbReference type="WBParaSite" id="nRc.2.0.1.t40429-RA">
    <property type="protein sequence ID" value="nRc.2.0.1.t40429-RA"/>
    <property type="gene ID" value="nRc.2.0.1.g40429"/>
</dbReference>